<evidence type="ECO:0000313" key="2">
    <source>
        <dbReference type="EMBL" id="KAK4734577.1"/>
    </source>
</evidence>
<accession>A0AAV9MCT3</accession>
<gene>
    <name evidence="2" type="ORF">R3W88_008838</name>
</gene>
<organism evidence="2 3">
    <name type="scientific">Solanum pinnatisectum</name>
    <name type="common">tansyleaf nightshade</name>
    <dbReference type="NCBI Taxonomy" id="50273"/>
    <lineage>
        <taxon>Eukaryota</taxon>
        <taxon>Viridiplantae</taxon>
        <taxon>Streptophyta</taxon>
        <taxon>Embryophyta</taxon>
        <taxon>Tracheophyta</taxon>
        <taxon>Spermatophyta</taxon>
        <taxon>Magnoliopsida</taxon>
        <taxon>eudicotyledons</taxon>
        <taxon>Gunneridae</taxon>
        <taxon>Pentapetalae</taxon>
        <taxon>asterids</taxon>
        <taxon>lamiids</taxon>
        <taxon>Solanales</taxon>
        <taxon>Solanaceae</taxon>
        <taxon>Solanoideae</taxon>
        <taxon>Solaneae</taxon>
        <taxon>Solanum</taxon>
    </lineage>
</organism>
<comment type="caution">
    <text evidence="2">The sequence shown here is derived from an EMBL/GenBank/DDBJ whole genome shotgun (WGS) entry which is preliminary data.</text>
</comment>
<dbReference type="InterPro" id="IPR006566">
    <property type="entry name" value="FBD"/>
</dbReference>
<name>A0AAV9MCT3_9SOLN</name>
<dbReference type="EMBL" id="JAWPEI010000002">
    <property type="protein sequence ID" value="KAK4734577.1"/>
    <property type="molecule type" value="Genomic_DNA"/>
</dbReference>
<feature type="domain" description="FBD" evidence="1">
    <location>
        <begin position="6"/>
        <end position="40"/>
    </location>
</feature>
<evidence type="ECO:0000259" key="1">
    <source>
        <dbReference type="Pfam" id="PF08387"/>
    </source>
</evidence>
<proteinExistence type="predicted"/>
<keyword evidence="3" id="KW-1185">Reference proteome</keyword>
<sequence length="65" mass="7675">MHDPEESIVCLESHLKSIQLIDFKNEENDIELLRFFSEECTDIRKTYDCLCSEIRRGIKGGFEYS</sequence>
<dbReference type="AlphaFoldDB" id="A0AAV9MCT3"/>
<dbReference type="Proteomes" id="UP001311915">
    <property type="component" value="Unassembled WGS sequence"/>
</dbReference>
<dbReference type="Pfam" id="PF08387">
    <property type="entry name" value="FBD"/>
    <property type="match status" value="1"/>
</dbReference>
<reference evidence="2 3" key="1">
    <citation type="submission" date="2023-10" db="EMBL/GenBank/DDBJ databases">
        <title>Genome-Wide Identification Analysis in wild type Solanum Pinnatisectum Reveals Some Genes Defensing Phytophthora Infestans.</title>
        <authorList>
            <person name="Sun C."/>
        </authorList>
    </citation>
    <scope>NUCLEOTIDE SEQUENCE [LARGE SCALE GENOMIC DNA]</scope>
    <source>
        <strain evidence="2">LQN</strain>
        <tissue evidence="2">Leaf</tissue>
    </source>
</reference>
<protein>
    <recommendedName>
        <fullName evidence="1">FBD domain-containing protein</fullName>
    </recommendedName>
</protein>
<evidence type="ECO:0000313" key="3">
    <source>
        <dbReference type="Proteomes" id="UP001311915"/>
    </source>
</evidence>